<reference evidence="2" key="1">
    <citation type="submission" date="2021-03" db="EMBL/GenBank/DDBJ databases">
        <authorList>
            <person name="Bekaert M."/>
        </authorList>
    </citation>
    <scope>NUCLEOTIDE SEQUENCE</scope>
</reference>
<dbReference type="GO" id="GO:0030544">
    <property type="term" value="F:Hsp70 protein binding"/>
    <property type="evidence" value="ECO:0007669"/>
    <property type="project" value="TreeGrafter"/>
</dbReference>
<dbReference type="InterPro" id="IPR052972">
    <property type="entry name" value="Sacsin_chaperone_reg"/>
</dbReference>
<feature type="domain" description="Sacsin/Nov" evidence="1">
    <location>
        <begin position="331"/>
        <end position="513"/>
    </location>
</feature>
<comment type="caution">
    <text evidence="2">The sequence shown here is derived from an EMBL/GenBank/DDBJ whole genome shotgun (WGS) entry which is preliminary data.</text>
</comment>
<dbReference type="SUPFAM" id="SSF55874">
    <property type="entry name" value="ATPase domain of HSP90 chaperone/DNA topoisomerase II/histidine kinase"/>
    <property type="match status" value="1"/>
</dbReference>
<keyword evidence="3" id="KW-1185">Reference proteome</keyword>
<evidence type="ECO:0000313" key="2">
    <source>
        <dbReference type="EMBL" id="CAG2214118.1"/>
    </source>
</evidence>
<evidence type="ECO:0000259" key="1">
    <source>
        <dbReference type="Pfam" id="PF25794"/>
    </source>
</evidence>
<protein>
    <recommendedName>
        <fullName evidence="1">Sacsin/Nov domain-containing protein</fullName>
    </recommendedName>
</protein>
<dbReference type="EMBL" id="CAJPWZ010001401">
    <property type="protein sequence ID" value="CAG2214118.1"/>
    <property type="molecule type" value="Genomic_DNA"/>
</dbReference>
<dbReference type="PANTHER" id="PTHR15600:SF42">
    <property type="entry name" value="SACSIN"/>
    <property type="match status" value="1"/>
</dbReference>
<dbReference type="OrthoDB" id="6160039at2759"/>
<proteinExistence type="predicted"/>
<dbReference type="AlphaFoldDB" id="A0A8S3S0G4"/>
<dbReference type="InterPro" id="IPR036890">
    <property type="entry name" value="HATPase_C_sf"/>
</dbReference>
<organism evidence="2 3">
    <name type="scientific">Mytilus edulis</name>
    <name type="common">Blue mussel</name>
    <dbReference type="NCBI Taxonomy" id="6550"/>
    <lineage>
        <taxon>Eukaryota</taxon>
        <taxon>Metazoa</taxon>
        <taxon>Spiralia</taxon>
        <taxon>Lophotrochozoa</taxon>
        <taxon>Mollusca</taxon>
        <taxon>Bivalvia</taxon>
        <taxon>Autobranchia</taxon>
        <taxon>Pteriomorphia</taxon>
        <taxon>Mytilida</taxon>
        <taxon>Mytiloidea</taxon>
        <taxon>Mytilidae</taxon>
        <taxon>Mytilinae</taxon>
        <taxon>Mytilus</taxon>
    </lineage>
</organism>
<dbReference type="Proteomes" id="UP000683360">
    <property type="component" value="Unassembled WGS sequence"/>
</dbReference>
<gene>
    <name evidence="2" type="ORF">MEDL_28009</name>
</gene>
<sequence>MFETEEFLPCMRKPNSWKFTWAGNKEKDLNTVVQSCGNQNHSIMEPVLFEGLNKLHLSDCYCLVGTTMFVLDKQISELFPNVLTKIGIKTRSTLDVQHVLANLINIAKESKKIDINDQVVETLHTVTMEIYRYFNFILENDTVRGKRLNTILKDHNQYPMIFLNDTFLSPVGVFEEVAHDCRPYFYSLQNAPHLKYFKYFLKCIGIKRDVDVNSILGVLAKFQNQYKSSKLPNSDIRVYINLLLQLEHSMLIEQITPTSLTIMAPDNENVLTLTKFLCVQETEVYTRQAMKFTHDLISPALASSLGILSKRKMKLRLCTRTRCFGQREELTTRIKGPALLIYNDSAFSEQDLNGIQDLGIGSKRLDPTKTGQYGVGFNVVYHLTDVPSFLTKGPEVESGQILCVLDPNCRYVPGATPSVPGIEYIKLDELWEDFSDVFECYHSNLLLKEKGTIFHLPLRTTSFAMQSKLKNTAVDENDVRNILDLFIKDLPDILLFVSNVEKVTISEIVDNSLKEIYSVQINKSNLEGRQQFVENVCHAADIVSNRDSFCKVNPSYVLYEATVNDSNEIEKSWLIVNGLGFKETYEMQKSLTTAFRNRELNLMPRGGIAIDITKTEHAEEKLKENHIAFYL</sequence>
<evidence type="ECO:0000313" key="3">
    <source>
        <dbReference type="Proteomes" id="UP000683360"/>
    </source>
</evidence>
<name>A0A8S3S0G4_MYTED</name>
<accession>A0A8S3S0G4</accession>
<dbReference type="InterPro" id="IPR058210">
    <property type="entry name" value="SACS/Nov_dom"/>
</dbReference>
<dbReference type="Pfam" id="PF25794">
    <property type="entry name" value="SACS"/>
    <property type="match status" value="1"/>
</dbReference>
<dbReference type="PANTHER" id="PTHR15600">
    <property type="entry name" value="SACSIN"/>
    <property type="match status" value="1"/>
</dbReference>